<dbReference type="SUPFAM" id="SSF51735">
    <property type="entry name" value="NAD(P)-binding Rossmann-fold domains"/>
    <property type="match status" value="1"/>
</dbReference>
<protein>
    <submittedName>
        <fullName evidence="1">NAD(P)-dependent dehydrogenase (Short-subunit alcohol dehydrogenase family)</fullName>
    </submittedName>
</protein>
<dbReference type="Gene3D" id="3.40.50.720">
    <property type="entry name" value="NAD(P)-binding Rossmann-like Domain"/>
    <property type="match status" value="1"/>
</dbReference>
<evidence type="ECO:0000313" key="2">
    <source>
        <dbReference type="Proteomes" id="UP001247620"/>
    </source>
</evidence>
<accession>A0ABU1T6C6</accession>
<dbReference type="RefSeq" id="WP_310092117.1">
    <property type="nucleotide sequence ID" value="NZ_JAVDUU010000001.1"/>
</dbReference>
<dbReference type="EMBL" id="JAVDUU010000001">
    <property type="protein sequence ID" value="MDR6940923.1"/>
    <property type="molecule type" value="Genomic_DNA"/>
</dbReference>
<dbReference type="InterPro" id="IPR002347">
    <property type="entry name" value="SDR_fam"/>
</dbReference>
<reference evidence="1 2" key="1">
    <citation type="submission" date="2023-07" db="EMBL/GenBank/DDBJ databases">
        <title>Sorghum-associated microbial communities from plants grown in Nebraska, USA.</title>
        <authorList>
            <person name="Schachtman D."/>
        </authorList>
    </citation>
    <scope>NUCLEOTIDE SEQUENCE [LARGE SCALE GENOMIC DNA]</scope>
    <source>
        <strain evidence="1 2">3262</strain>
    </source>
</reference>
<dbReference type="Pfam" id="PF13561">
    <property type="entry name" value="adh_short_C2"/>
    <property type="match status" value="1"/>
</dbReference>
<proteinExistence type="predicted"/>
<evidence type="ECO:0000313" key="1">
    <source>
        <dbReference type="EMBL" id="MDR6940923.1"/>
    </source>
</evidence>
<comment type="caution">
    <text evidence="1">The sequence shown here is derived from an EMBL/GenBank/DDBJ whole genome shotgun (WGS) entry which is preliminary data.</text>
</comment>
<sequence>MIPIGRIGQPSDIGKAAVFLASDESSFVVGTEILSDGGVTNITVFK</sequence>
<organism evidence="1 2">
    <name type="scientific">Mucilaginibacter pocheonensis</name>
    <dbReference type="NCBI Taxonomy" id="398050"/>
    <lineage>
        <taxon>Bacteria</taxon>
        <taxon>Pseudomonadati</taxon>
        <taxon>Bacteroidota</taxon>
        <taxon>Sphingobacteriia</taxon>
        <taxon>Sphingobacteriales</taxon>
        <taxon>Sphingobacteriaceae</taxon>
        <taxon>Mucilaginibacter</taxon>
    </lineage>
</organism>
<keyword evidence="2" id="KW-1185">Reference proteome</keyword>
<dbReference type="InterPro" id="IPR036291">
    <property type="entry name" value="NAD(P)-bd_dom_sf"/>
</dbReference>
<name>A0ABU1T6C6_9SPHI</name>
<gene>
    <name evidence="1" type="ORF">J2W55_000751</name>
</gene>
<dbReference type="Proteomes" id="UP001247620">
    <property type="component" value="Unassembled WGS sequence"/>
</dbReference>